<sequence>MRIAIQLAFCTAHQRTSVRAAYATSGYPAINLSNSSLITRIECLHPELLRIVHGEQTMIIRNVLETETVQGRGRTLLAKPMHDGLQVIRVGYYEPRGREVMERWVATQLTRDIREVAGVNRLVRYKTVGGFV</sequence>
<name>A0ACB5SDR2_9PEZI</name>
<evidence type="ECO:0000313" key="2">
    <source>
        <dbReference type="Proteomes" id="UP001165186"/>
    </source>
</evidence>
<protein>
    <submittedName>
        <fullName evidence="1">Uncharacterized protein</fullName>
    </submittedName>
</protein>
<dbReference type="EMBL" id="BSXG01000284">
    <property type="protein sequence ID" value="GME36071.1"/>
    <property type="molecule type" value="Genomic_DNA"/>
</dbReference>
<organism evidence="1 2">
    <name type="scientific">Neofusicoccum parvum</name>
    <dbReference type="NCBI Taxonomy" id="310453"/>
    <lineage>
        <taxon>Eukaryota</taxon>
        <taxon>Fungi</taxon>
        <taxon>Dikarya</taxon>
        <taxon>Ascomycota</taxon>
        <taxon>Pezizomycotina</taxon>
        <taxon>Dothideomycetes</taxon>
        <taxon>Dothideomycetes incertae sedis</taxon>
        <taxon>Botryosphaeriales</taxon>
        <taxon>Botryosphaeriaceae</taxon>
        <taxon>Neofusicoccum</taxon>
    </lineage>
</organism>
<reference evidence="1" key="1">
    <citation type="submission" date="2024-09" db="EMBL/GenBank/DDBJ databases">
        <title>Draft Genome Sequences of Neofusicoccum parvum.</title>
        <authorList>
            <person name="Ashida A."/>
            <person name="Camagna M."/>
            <person name="Tanaka A."/>
            <person name="Takemoto D."/>
        </authorList>
    </citation>
    <scope>NUCLEOTIDE SEQUENCE</scope>
    <source>
        <strain evidence="1">PPO83</strain>
    </source>
</reference>
<proteinExistence type="predicted"/>
<dbReference type="Proteomes" id="UP001165186">
    <property type="component" value="Unassembled WGS sequence"/>
</dbReference>
<evidence type="ECO:0000313" key="1">
    <source>
        <dbReference type="EMBL" id="GME36071.1"/>
    </source>
</evidence>
<accession>A0ACB5SDR2</accession>
<keyword evidence="2" id="KW-1185">Reference proteome</keyword>
<gene>
    <name evidence="1" type="primary">g2823</name>
    <name evidence="1" type="ORF">NpPPO83_00002823</name>
</gene>
<comment type="caution">
    <text evidence="1">The sequence shown here is derived from an EMBL/GenBank/DDBJ whole genome shotgun (WGS) entry which is preliminary data.</text>
</comment>